<protein>
    <submittedName>
        <fullName evidence="2">Nucleic acid-binding, OB-fold protein</fullName>
    </submittedName>
</protein>
<dbReference type="Proteomes" id="UP000245207">
    <property type="component" value="Unassembled WGS sequence"/>
</dbReference>
<evidence type="ECO:0000313" key="2">
    <source>
        <dbReference type="EMBL" id="PWA98481.1"/>
    </source>
</evidence>
<accession>A0A2U1QKD4</accession>
<dbReference type="CDD" id="cd04480">
    <property type="entry name" value="RPA1_DBD_A_like"/>
    <property type="match status" value="1"/>
</dbReference>
<dbReference type="Gene3D" id="2.40.50.140">
    <property type="entry name" value="Nucleic acid-binding proteins"/>
    <property type="match status" value="2"/>
</dbReference>
<dbReference type="EMBL" id="PKPP01000064">
    <property type="protein sequence ID" value="PWA98481.1"/>
    <property type="molecule type" value="Genomic_DNA"/>
</dbReference>
<dbReference type="Pfam" id="PF02721">
    <property type="entry name" value="DUF223"/>
    <property type="match status" value="1"/>
</dbReference>
<proteinExistence type="predicted"/>
<dbReference type="AlphaFoldDB" id="A0A2U1QKD4"/>
<comment type="caution">
    <text evidence="2">The sequence shown here is derived from an EMBL/GenBank/DDBJ whole genome shotgun (WGS) entry which is preliminary data.</text>
</comment>
<reference evidence="2 3" key="1">
    <citation type="journal article" date="2018" name="Mol. Plant">
        <title>The genome of Artemisia annua provides insight into the evolution of Asteraceae family and artemisinin biosynthesis.</title>
        <authorList>
            <person name="Shen Q."/>
            <person name="Zhang L."/>
            <person name="Liao Z."/>
            <person name="Wang S."/>
            <person name="Yan T."/>
            <person name="Shi P."/>
            <person name="Liu M."/>
            <person name="Fu X."/>
            <person name="Pan Q."/>
            <person name="Wang Y."/>
            <person name="Lv Z."/>
            <person name="Lu X."/>
            <person name="Zhang F."/>
            <person name="Jiang W."/>
            <person name="Ma Y."/>
            <person name="Chen M."/>
            <person name="Hao X."/>
            <person name="Li L."/>
            <person name="Tang Y."/>
            <person name="Lv G."/>
            <person name="Zhou Y."/>
            <person name="Sun X."/>
            <person name="Brodelius P.E."/>
            <person name="Rose J.K.C."/>
            <person name="Tang K."/>
        </authorList>
    </citation>
    <scope>NUCLEOTIDE SEQUENCE [LARGE SCALE GENOMIC DNA]</scope>
    <source>
        <strain evidence="3">cv. Huhao1</strain>
        <tissue evidence="2">Leaf</tissue>
    </source>
</reference>
<feature type="domain" description="Replication protein A 70 kDa DNA-binding subunit B/D first OB fold" evidence="1">
    <location>
        <begin position="7"/>
        <end position="66"/>
    </location>
</feature>
<gene>
    <name evidence="2" type="ORF">CTI12_AA017530</name>
</gene>
<evidence type="ECO:0000313" key="3">
    <source>
        <dbReference type="Proteomes" id="UP000245207"/>
    </source>
</evidence>
<dbReference type="OrthoDB" id="1751316at2759"/>
<organism evidence="2 3">
    <name type="scientific">Artemisia annua</name>
    <name type="common">Sweet wormwood</name>
    <dbReference type="NCBI Taxonomy" id="35608"/>
    <lineage>
        <taxon>Eukaryota</taxon>
        <taxon>Viridiplantae</taxon>
        <taxon>Streptophyta</taxon>
        <taxon>Embryophyta</taxon>
        <taxon>Tracheophyta</taxon>
        <taxon>Spermatophyta</taxon>
        <taxon>Magnoliopsida</taxon>
        <taxon>eudicotyledons</taxon>
        <taxon>Gunneridae</taxon>
        <taxon>Pentapetalae</taxon>
        <taxon>asterids</taxon>
        <taxon>campanulids</taxon>
        <taxon>Asterales</taxon>
        <taxon>Asteraceae</taxon>
        <taxon>Asteroideae</taxon>
        <taxon>Anthemideae</taxon>
        <taxon>Artemisiinae</taxon>
        <taxon>Artemisia</taxon>
    </lineage>
</organism>
<name>A0A2U1QKD4_ARTAN</name>
<dbReference type="InterPro" id="IPR012340">
    <property type="entry name" value="NA-bd_OB-fold"/>
</dbReference>
<sequence>MWKQPYTTDLNLMDEKGERIHAVVKKQLIPTFEPILEQGFSVVIAKFGIAKNGDKYPILNHPYKLMIALWFSLYSFADILNKEVVVVEDVDVIGNVVSCGNLDVYNNHNGKEQKRMTVELQDLGGAWLELWKLWNLLLLCIHVEVVESSFVVDSVVEFLLWIMLWNLGINHSFVGFCITEPLCLCESALWTKLHFVTLKKKWFLKTKAMTNGF</sequence>
<evidence type="ECO:0000259" key="1">
    <source>
        <dbReference type="Pfam" id="PF02721"/>
    </source>
</evidence>
<dbReference type="InterPro" id="IPR003871">
    <property type="entry name" value="RFA1B/D_OB_1st"/>
</dbReference>
<keyword evidence="3" id="KW-1185">Reference proteome</keyword>
<dbReference type="SUPFAM" id="SSF50249">
    <property type="entry name" value="Nucleic acid-binding proteins"/>
    <property type="match status" value="1"/>
</dbReference>